<evidence type="ECO:0000313" key="3">
    <source>
        <dbReference type="Proteomes" id="UP001140949"/>
    </source>
</evidence>
<dbReference type="AlphaFoldDB" id="A0AAX6HSU9"/>
<sequence>MSEIIQHLKLQRICKIALWKISYCMILFLVIYKFPFVTCPRSHAIHSVCMIIFLSHVYLIPYFLPLYSIGVYVLVKKRFYI</sequence>
<protein>
    <submittedName>
        <fullName evidence="2">Uncharacterized protein</fullName>
    </submittedName>
</protein>
<organism evidence="2 3">
    <name type="scientific">Iris pallida</name>
    <name type="common">Sweet iris</name>
    <dbReference type="NCBI Taxonomy" id="29817"/>
    <lineage>
        <taxon>Eukaryota</taxon>
        <taxon>Viridiplantae</taxon>
        <taxon>Streptophyta</taxon>
        <taxon>Embryophyta</taxon>
        <taxon>Tracheophyta</taxon>
        <taxon>Spermatophyta</taxon>
        <taxon>Magnoliopsida</taxon>
        <taxon>Liliopsida</taxon>
        <taxon>Asparagales</taxon>
        <taxon>Iridaceae</taxon>
        <taxon>Iridoideae</taxon>
        <taxon>Irideae</taxon>
        <taxon>Iris</taxon>
    </lineage>
</organism>
<proteinExistence type="predicted"/>
<keyword evidence="1" id="KW-0472">Membrane</keyword>
<keyword evidence="3" id="KW-1185">Reference proteome</keyword>
<reference evidence="2" key="2">
    <citation type="submission" date="2023-04" db="EMBL/GenBank/DDBJ databases">
        <authorList>
            <person name="Bruccoleri R.E."/>
            <person name="Oakeley E.J."/>
            <person name="Faust A.-M."/>
            <person name="Dessus-Babus S."/>
            <person name="Altorfer M."/>
            <person name="Burckhardt D."/>
            <person name="Oertli M."/>
            <person name="Naumann U."/>
            <person name="Petersen F."/>
            <person name="Wong J."/>
        </authorList>
    </citation>
    <scope>NUCLEOTIDE SEQUENCE</scope>
    <source>
        <strain evidence="2">GSM-AAB239-AS_SAM_17_03QT</strain>
        <tissue evidence="2">Leaf</tissue>
    </source>
</reference>
<gene>
    <name evidence="2" type="ORF">M6B38_117500</name>
</gene>
<accession>A0AAX6HSU9</accession>
<dbReference type="EMBL" id="JANAVB010006994">
    <property type="protein sequence ID" value="KAJ6843783.1"/>
    <property type="molecule type" value="Genomic_DNA"/>
</dbReference>
<keyword evidence="1" id="KW-1133">Transmembrane helix</keyword>
<evidence type="ECO:0000313" key="2">
    <source>
        <dbReference type="EMBL" id="KAJ6843783.1"/>
    </source>
</evidence>
<keyword evidence="1" id="KW-0812">Transmembrane</keyword>
<name>A0AAX6HSU9_IRIPA</name>
<dbReference type="Proteomes" id="UP001140949">
    <property type="component" value="Unassembled WGS sequence"/>
</dbReference>
<feature type="transmembrane region" description="Helical" evidence="1">
    <location>
        <begin position="12"/>
        <end position="32"/>
    </location>
</feature>
<evidence type="ECO:0000256" key="1">
    <source>
        <dbReference type="SAM" id="Phobius"/>
    </source>
</evidence>
<reference evidence="2" key="1">
    <citation type="journal article" date="2023" name="GigaByte">
        <title>Genome assembly of the bearded iris, Iris pallida Lam.</title>
        <authorList>
            <person name="Bruccoleri R.E."/>
            <person name="Oakeley E.J."/>
            <person name="Faust A.M.E."/>
            <person name="Altorfer M."/>
            <person name="Dessus-Babus S."/>
            <person name="Burckhardt D."/>
            <person name="Oertli M."/>
            <person name="Naumann U."/>
            <person name="Petersen F."/>
            <person name="Wong J."/>
        </authorList>
    </citation>
    <scope>NUCLEOTIDE SEQUENCE</scope>
    <source>
        <strain evidence="2">GSM-AAB239-AS_SAM_17_03QT</strain>
    </source>
</reference>
<feature type="transmembrane region" description="Helical" evidence="1">
    <location>
        <begin position="44"/>
        <end position="75"/>
    </location>
</feature>
<comment type="caution">
    <text evidence="2">The sequence shown here is derived from an EMBL/GenBank/DDBJ whole genome shotgun (WGS) entry which is preliminary data.</text>
</comment>